<dbReference type="Proteomes" id="UP000238274">
    <property type="component" value="Unassembled WGS sequence"/>
</dbReference>
<organism evidence="2 3">
    <name type="scientific">Puccinia striiformis</name>
    <dbReference type="NCBI Taxonomy" id="27350"/>
    <lineage>
        <taxon>Eukaryota</taxon>
        <taxon>Fungi</taxon>
        <taxon>Dikarya</taxon>
        <taxon>Basidiomycota</taxon>
        <taxon>Pucciniomycotina</taxon>
        <taxon>Pucciniomycetes</taxon>
        <taxon>Pucciniales</taxon>
        <taxon>Pucciniaceae</taxon>
        <taxon>Puccinia</taxon>
    </lineage>
</organism>
<dbReference type="EMBL" id="PKSM01000009">
    <property type="protein sequence ID" value="POW22472.1"/>
    <property type="molecule type" value="Genomic_DNA"/>
</dbReference>
<dbReference type="InterPro" id="IPR051150">
    <property type="entry name" value="SWT21/TCAB1_mRNA_Telomere"/>
</dbReference>
<dbReference type="PANTHER" id="PTHR13211:SF0">
    <property type="entry name" value="TELOMERASE CAJAL BODY PROTEIN 1"/>
    <property type="match status" value="1"/>
</dbReference>
<reference evidence="3" key="2">
    <citation type="journal article" date="2018" name="BMC Genomics">
        <title>Genomic insights into host adaptation between the wheat stripe rust pathogen (Puccinia striiformis f. sp. tritici) and the barley stripe rust pathogen (Puccinia striiformis f. sp. hordei).</title>
        <authorList>
            <person name="Xia C."/>
            <person name="Wang M."/>
            <person name="Yin C."/>
            <person name="Cornejo O.E."/>
            <person name="Hulbert S.H."/>
            <person name="Chen X."/>
        </authorList>
    </citation>
    <scope>NUCLEOTIDE SEQUENCE [LARGE SCALE GENOMIC DNA]</scope>
    <source>
        <strain evidence="3">93TX-2</strain>
    </source>
</reference>
<evidence type="ECO:0008006" key="4">
    <source>
        <dbReference type="Google" id="ProtNLM"/>
    </source>
</evidence>
<evidence type="ECO:0000256" key="1">
    <source>
        <dbReference type="SAM" id="MobiDB-lite"/>
    </source>
</evidence>
<keyword evidence="3" id="KW-1185">Reference proteome</keyword>
<dbReference type="InterPro" id="IPR015943">
    <property type="entry name" value="WD40/YVTN_repeat-like_dom_sf"/>
</dbReference>
<dbReference type="InterPro" id="IPR036322">
    <property type="entry name" value="WD40_repeat_dom_sf"/>
</dbReference>
<reference evidence="2 3" key="1">
    <citation type="submission" date="2017-12" db="EMBL/GenBank/DDBJ databases">
        <title>Gene loss provides genomic basis for host adaptation in cereal stripe rust fungi.</title>
        <authorList>
            <person name="Xia C."/>
        </authorList>
    </citation>
    <scope>NUCLEOTIDE SEQUENCE [LARGE SCALE GENOMIC DNA]</scope>
    <source>
        <strain evidence="2 3">93TX-2</strain>
    </source>
</reference>
<dbReference type="PANTHER" id="PTHR13211">
    <property type="entry name" value="TELOMERASE CAJAL BODY PROTEIN 1"/>
    <property type="match status" value="1"/>
</dbReference>
<name>A0A2S4WL54_9BASI</name>
<accession>A0A2S4WL54</accession>
<dbReference type="VEuPathDB" id="FungiDB:PSHT_01190"/>
<feature type="region of interest" description="Disordered" evidence="1">
    <location>
        <begin position="1"/>
        <end position="20"/>
    </location>
</feature>
<dbReference type="Gene3D" id="2.130.10.10">
    <property type="entry name" value="YVTN repeat-like/Quinoprotein amine dehydrogenase"/>
    <property type="match status" value="2"/>
</dbReference>
<sequence>MDAISTEPQQGPADNITGHPSYRIQFDPSQSLIKQATTKTIRSNFPSNLLRVAKWSSDGSTVLTEAEDRTIRLFMSSDCDTQVSCDDNPHRSSSWEPTADFPMADALLSTCWFPYSSINDPSRYCFVVAVKDHPIHLLDASDGRIRASYPIVDHRERMVAPHSMLFSDDGTTSDSLLRLSLLSFFFTLGSERLTVLLSLHNIDYALDSSLASIRQLKYSMYLDQAKQAKDIRRSHPGNVRMDKRHNTALALDPLQQGLLAAGSYSGQIALHDTKSSEIAPALVLIPRNHGVTQVNQKNEGTPLLLLRMIGKQYHSLDDFTFLNSDPAFIYESDDTLVQLFLQVKFHPQNDQVMFSVSRKSNQILCWDLRYGATTFHSFYRPGRTNQKIQFDIDWPGANLITGATDGKLRFYSLADVNQPAQEFKVHADTIGSASFNPTASTTVVTCAGSRRTPMDPSSPALLPSHLPSADPLPHQTLPYLMHPSRMTELKLWKFAYL</sequence>
<proteinExistence type="predicted"/>
<dbReference type="AlphaFoldDB" id="A0A2S4WL54"/>
<gene>
    <name evidence="2" type="ORF">PSHT_01190</name>
</gene>
<dbReference type="OrthoDB" id="239865at2759"/>
<reference evidence="3" key="3">
    <citation type="journal article" date="2018" name="Mol. Plant Microbe Interact.">
        <title>Genome sequence resources for the wheat stripe rust pathogen (Puccinia striiformis f. sp. tritici) and the barley stripe rust pathogen (Puccinia striiformis f. sp. hordei).</title>
        <authorList>
            <person name="Xia C."/>
            <person name="Wang M."/>
            <person name="Yin C."/>
            <person name="Cornejo O.E."/>
            <person name="Hulbert S.H."/>
            <person name="Chen X."/>
        </authorList>
    </citation>
    <scope>NUCLEOTIDE SEQUENCE [LARGE SCALE GENOMIC DNA]</scope>
    <source>
        <strain evidence="3">93TX-2</strain>
    </source>
</reference>
<evidence type="ECO:0000313" key="3">
    <source>
        <dbReference type="Proteomes" id="UP000238274"/>
    </source>
</evidence>
<protein>
    <recommendedName>
        <fullName evidence="4">Anaphase-promoting complex subunit 4 WD40 domain-containing protein</fullName>
    </recommendedName>
</protein>
<evidence type="ECO:0000313" key="2">
    <source>
        <dbReference type="EMBL" id="POW22472.1"/>
    </source>
</evidence>
<dbReference type="VEuPathDB" id="FungiDB:PSTT_01679"/>
<comment type="caution">
    <text evidence="2">The sequence shown here is derived from an EMBL/GenBank/DDBJ whole genome shotgun (WGS) entry which is preliminary data.</text>
</comment>
<dbReference type="SUPFAM" id="SSF50978">
    <property type="entry name" value="WD40 repeat-like"/>
    <property type="match status" value="1"/>
</dbReference>